<keyword evidence="2" id="KW-1185">Reference proteome</keyword>
<proteinExistence type="predicted"/>
<evidence type="ECO:0000313" key="2">
    <source>
        <dbReference type="Proteomes" id="UP000596381"/>
    </source>
</evidence>
<protein>
    <submittedName>
        <fullName evidence="1">Uncharacterized protein</fullName>
    </submittedName>
</protein>
<organism evidence="1 2">
    <name type="scientific">Klebsiella phage vB_KpM_FBKp24</name>
    <dbReference type="NCBI Taxonomy" id="2801834"/>
    <lineage>
        <taxon>Viruses</taxon>
        <taxon>Duplodnaviria</taxon>
        <taxon>Heunggongvirae</taxon>
        <taxon>Uroviricota</taxon>
        <taxon>Caudoviricetes</taxon>
        <taxon>Chimalliviridae</taxon>
        <taxon>Maaswegvirus</taxon>
        <taxon>Maaswegvirus Kp24</taxon>
    </lineage>
</organism>
<dbReference type="Proteomes" id="UP000596381">
    <property type="component" value="Segment"/>
</dbReference>
<name>A0A7U0J599_9CAUD</name>
<reference evidence="1 2" key="1">
    <citation type="submission" date="2020-12" db="EMBL/GenBank/DDBJ databases">
        <title>Genomic characterization of four novel bacteriophages infecting Klebsiella pneumoniae.</title>
        <authorList>
            <person name="Estrada Bonilla B."/>
            <person name="Costa A.R."/>
            <person name="van Rossum T."/>
            <person name="Hagedoorn S."/>
            <person name="Wallinga H."/>
            <person name="Xiao M."/>
            <person name="Song W."/>
            <person name="Haas P.-J."/>
            <person name="Nobrega F.L."/>
            <person name="Brouns S.J.J."/>
        </authorList>
    </citation>
    <scope>NUCLEOTIDE SEQUENCE [LARGE SCALE GENOMIC DNA]</scope>
</reference>
<sequence>MKPTVISAIFFTTSNYDDQYGSSFTTHFDNGVKDRILKATDHGKNINSITLSSMVNDAISMTSKRGSLIEIPGGWGEKRLSFIITFLISDYNGTTQRQVLTGFTDYNGVSTISGDLDDNMELFINNSVIIRDTILDTGRGRVLRPRIESSEYIIRGRGRGEGHVGLRRDKGERLIRPHDIFNDVGIRDYQRYHSGGDQIIDTRADLVGDIKMGSRRENNASDYISTVLKAGVLAETMEQPSWNPDSSFAGEEMSKSELAAGAVNVSKTEDNPLFTQFLQECDFYQEGTIRLRDMARMVDWPETYHGEPVTRFINPKQVEERGYQSYERGRGASLGGAGAEAVAVRIISQAVPSILMTNHISDAMVVFSNDNPLGEMHVEVYGERPLIPGANVSANISAVRQLIEFQVANPISHNGNIIVTCSIDCSAITDIKINLSLDGQPEELYVIPMYCDGLISPQKTDDFDLASKITNDFQTTIQELADSQFSMDDKPIDDALSNFSWGGNSRF</sequence>
<gene>
    <name evidence="1" type="ORF">vBKpMFBKp24_073</name>
</gene>
<accession>A0A7U0J599</accession>
<evidence type="ECO:0000313" key="1">
    <source>
        <dbReference type="EMBL" id="QQV92038.1"/>
    </source>
</evidence>
<dbReference type="EMBL" id="MW394391">
    <property type="protein sequence ID" value="QQV92038.1"/>
    <property type="molecule type" value="Genomic_DNA"/>
</dbReference>